<dbReference type="EMBL" id="BGPR01000576">
    <property type="protein sequence ID" value="GBM27115.1"/>
    <property type="molecule type" value="Genomic_DNA"/>
</dbReference>
<evidence type="ECO:0000313" key="1">
    <source>
        <dbReference type="EMBL" id="GBM27115.1"/>
    </source>
</evidence>
<dbReference type="SUPFAM" id="SSF53474">
    <property type="entry name" value="alpha/beta-Hydrolases"/>
    <property type="match status" value="1"/>
</dbReference>
<keyword evidence="2" id="KW-1185">Reference proteome</keyword>
<gene>
    <name evidence="1" type="ORF">AVEN_189883_1</name>
</gene>
<evidence type="ECO:0000313" key="2">
    <source>
        <dbReference type="Proteomes" id="UP000499080"/>
    </source>
</evidence>
<dbReference type="Gene3D" id="3.40.50.1820">
    <property type="entry name" value="alpha/beta hydrolase"/>
    <property type="match status" value="1"/>
</dbReference>
<comment type="caution">
    <text evidence="1">The sequence shown here is derived from an EMBL/GenBank/DDBJ whole genome shotgun (WGS) entry which is preliminary data.</text>
</comment>
<dbReference type="AlphaFoldDB" id="A0A4Y2EGV6"/>
<dbReference type="OrthoDB" id="6422089at2759"/>
<name>A0A4Y2EGV6_ARAVE</name>
<protein>
    <submittedName>
        <fullName evidence="1">Uncharacterized protein</fullName>
    </submittedName>
</protein>
<dbReference type="InterPro" id="IPR029058">
    <property type="entry name" value="AB_hydrolase_fold"/>
</dbReference>
<organism evidence="1 2">
    <name type="scientific">Araneus ventricosus</name>
    <name type="common">Orbweaver spider</name>
    <name type="synonym">Epeira ventricosa</name>
    <dbReference type="NCBI Taxonomy" id="182803"/>
    <lineage>
        <taxon>Eukaryota</taxon>
        <taxon>Metazoa</taxon>
        <taxon>Ecdysozoa</taxon>
        <taxon>Arthropoda</taxon>
        <taxon>Chelicerata</taxon>
        <taxon>Arachnida</taxon>
        <taxon>Araneae</taxon>
        <taxon>Araneomorphae</taxon>
        <taxon>Entelegynae</taxon>
        <taxon>Araneoidea</taxon>
        <taxon>Araneidae</taxon>
        <taxon>Araneus</taxon>
    </lineage>
</organism>
<proteinExistence type="predicted"/>
<accession>A0A4Y2EGV6</accession>
<dbReference type="Proteomes" id="UP000499080">
    <property type="component" value="Unassembled WGS sequence"/>
</dbReference>
<reference evidence="1 2" key="1">
    <citation type="journal article" date="2019" name="Sci. Rep.">
        <title>Orb-weaving spider Araneus ventricosus genome elucidates the spidroin gene catalogue.</title>
        <authorList>
            <person name="Kono N."/>
            <person name="Nakamura H."/>
            <person name="Ohtoshi R."/>
            <person name="Moran D.A.P."/>
            <person name="Shinohara A."/>
            <person name="Yoshida Y."/>
            <person name="Fujiwara M."/>
            <person name="Mori M."/>
            <person name="Tomita M."/>
            <person name="Arakawa K."/>
        </authorList>
    </citation>
    <scope>NUCLEOTIDE SEQUENCE [LARGE SCALE GENOMIC DNA]</scope>
</reference>
<sequence>MFVHSFNQSNCLFVGVECTNWNDFLRGRCNCGATGERCSFMGFFATPRPPLKRRYYLQVAFDVPFCREYHFLHSRSFTATPLPANDVVAHDAIPFF</sequence>